<comment type="caution">
    <text evidence="3">The sequence shown here is derived from an EMBL/GenBank/DDBJ whole genome shotgun (WGS) entry which is preliminary data.</text>
</comment>
<keyword evidence="2" id="KW-0812">Transmembrane</keyword>
<keyword evidence="2" id="KW-1133">Transmembrane helix</keyword>
<evidence type="ECO:0000256" key="1">
    <source>
        <dbReference type="SAM" id="Coils"/>
    </source>
</evidence>
<organism evidence="3 4">
    <name type="scientific">Alkalihalobacillus trypoxylicola</name>
    <dbReference type="NCBI Taxonomy" id="519424"/>
    <lineage>
        <taxon>Bacteria</taxon>
        <taxon>Bacillati</taxon>
        <taxon>Bacillota</taxon>
        <taxon>Bacilli</taxon>
        <taxon>Bacillales</taxon>
        <taxon>Bacillaceae</taxon>
        <taxon>Alkalihalobacillus</taxon>
    </lineage>
</organism>
<dbReference type="EMBL" id="LTAO01000011">
    <property type="protein sequence ID" value="KYG32878.1"/>
    <property type="molecule type" value="Genomic_DNA"/>
</dbReference>
<keyword evidence="4" id="KW-1185">Reference proteome</keyword>
<evidence type="ECO:0000313" key="4">
    <source>
        <dbReference type="Proteomes" id="UP000075806"/>
    </source>
</evidence>
<feature type="coiled-coil region" evidence="1">
    <location>
        <begin position="179"/>
        <end position="223"/>
    </location>
</feature>
<keyword evidence="2" id="KW-0472">Membrane</keyword>
<accession>A0A161PH32</accession>
<evidence type="ECO:0000256" key="2">
    <source>
        <dbReference type="SAM" id="Phobius"/>
    </source>
</evidence>
<protein>
    <submittedName>
        <fullName evidence="3">Sporulation protein YpjB</fullName>
    </submittedName>
</protein>
<gene>
    <name evidence="3" type="ORF">AZF04_18130</name>
</gene>
<dbReference type="AlphaFoldDB" id="A0A161PH32"/>
<dbReference type="OrthoDB" id="2988195at2"/>
<dbReference type="Proteomes" id="UP000075806">
    <property type="component" value="Unassembled WGS sequence"/>
</dbReference>
<dbReference type="NCBIfam" id="TIGR02878">
    <property type="entry name" value="spore_ypjB"/>
    <property type="match status" value="1"/>
</dbReference>
<dbReference type="InterPro" id="IPR014231">
    <property type="entry name" value="Spore_YpjB"/>
</dbReference>
<dbReference type="STRING" id="519424.AZF04_18130"/>
<proteinExistence type="predicted"/>
<dbReference type="Pfam" id="PF09577">
    <property type="entry name" value="Spore_YpjB"/>
    <property type="match status" value="1"/>
</dbReference>
<keyword evidence="1" id="KW-0175">Coiled coil</keyword>
<name>A0A161PH32_9BACI</name>
<reference evidence="3" key="1">
    <citation type="submission" date="2016-02" db="EMBL/GenBank/DDBJ databases">
        <title>Genome sequence of Bacillus trypoxylicola KCTC 13244(T).</title>
        <authorList>
            <person name="Jeong H."/>
            <person name="Park S.-H."/>
            <person name="Choi S.-K."/>
        </authorList>
    </citation>
    <scope>NUCLEOTIDE SEQUENCE [LARGE SCALE GENOMIC DNA]</scope>
    <source>
        <strain evidence="3">KCTC 13244</strain>
    </source>
</reference>
<feature type="transmembrane region" description="Helical" evidence="2">
    <location>
        <begin position="229"/>
        <end position="249"/>
    </location>
</feature>
<sequence>MRRAFFVFGIVWTTILLFPLMAMAEEDTKETWKELNQTSDQILQLVKQEKYEDAKKLIGYFSDVFLRLDFKAEGLTMNDLRTVTITVDKANEALASVDMSYSERVHEVTSFRLAVDALSSDFHPLWLYTEDTIMTVLQHLTENIKEGSAQTFQHGLNEFLYQYKMVRPALLIDLEPMQLQKIESQIKFLESLRVDVTNQEVILNHLESMISEWESLYQQVKEEQADPSLLWVIITIGGMIFFSLSYVGWKKYKAEKEKSDKIRAKE</sequence>
<evidence type="ECO:0000313" key="3">
    <source>
        <dbReference type="EMBL" id="KYG32878.1"/>
    </source>
</evidence>
<dbReference type="RefSeq" id="WP_061948115.1">
    <property type="nucleotide sequence ID" value="NZ_LTAO01000011.1"/>
</dbReference>